<dbReference type="GO" id="GO:0007602">
    <property type="term" value="P:phototransduction"/>
    <property type="evidence" value="ECO:0000318"/>
    <property type="project" value="GO_Central"/>
</dbReference>
<dbReference type="GO" id="GO:0005886">
    <property type="term" value="C:plasma membrane"/>
    <property type="evidence" value="ECO:0000318"/>
    <property type="project" value="GO_Central"/>
</dbReference>
<reference evidence="11 12" key="1">
    <citation type="journal article" date="2007" name="Science">
        <title>Sea anemone genome reveals ancestral eumetazoan gene repertoire and genomic organization.</title>
        <authorList>
            <person name="Putnam N.H."/>
            <person name="Srivastava M."/>
            <person name="Hellsten U."/>
            <person name="Dirks B."/>
            <person name="Chapman J."/>
            <person name="Salamov A."/>
            <person name="Terry A."/>
            <person name="Shapiro H."/>
            <person name="Lindquist E."/>
            <person name="Kapitonov V.V."/>
            <person name="Jurka J."/>
            <person name="Genikhovich G."/>
            <person name="Grigoriev I.V."/>
            <person name="Lucas S.M."/>
            <person name="Steele R.E."/>
            <person name="Finnerty J.R."/>
            <person name="Technau U."/>
            <person name="Martindale M.Q."/>
            <person name="Rokhsar D.S."/>
        </authorList>
    </citation>
    <scope>NUCLEOTIDE SEQUENCE [LARGE SCALE GENOMIC DNA]</scope>
    <source>
        <strain evidence="12">CH2 X CH6</strain>
    </source>
</reference>
<comment type="subcellular location">
    <subcellularLocation>
        <location evidence="1">Membrane</location>
        <topology evidence="1">Multi-pass membrane protein</topology>
    </subcellularLocation>
</comment>
<accession>A7SUU8</accession>
<gene>
    <name evidence="11" type="ORF">NEMVEDRAFT_v1g217824</name>
</gene>
<feature type="transmembrane region" description="Helical" evidence="9">
    <location>
        <begin position="103"/>
        <end position="122"/>
    </location>
</feature>
<dbReference type="GO" id="GO:0007186">
    <property type="term" value="P:G protein-coupled receptor signaling pathway"/>
    <property type="evidence" value="ECO:0000318"/>
    <property type="project" value="GO_Central"/>
</dbReference>
<dbReference type="GO" id="GO:0071482">
    <property type="term" value="P:cellular response to light stimulus"/>
    <property type="evidence" value="ECO:0000318"/>
    <property type="project" value="GO_Central"/>
</dbReference>
<dbReference type="GO" id="GO:0008020">
    <property type="term" value="F:G protein-coupled photoreceptor activity"/>
    <property type="evidence" value="ECO:0000318"/>
    <property type="project" value="GO_Central"/>
</dbReference>
<dbReference type="Gene3D" id="1.20.1070.10">
    <property type="entry name" value="Rhodopsin 7-helix transmembrane proteins"/>
    <property type="match status" value="1"/>
</dbReference>
<proteinExistence type="predicted"/>
<keyword evidence="5 9" id="KW-0472">Membrane</keyword>
<dbReference type="PRINTS" id="PR00237">
    <property type="entry name" value="GPCRRHODOPSN"/>
</dbReference>
<evidence type="ECO:0000256" key="1">
    <source>
        <dbReference type="ARBA" id="ARBA00004141"/>
    </source>
</evidence>
<dbReference type="PROSITE" id="PS50262">
    <property type="entry name" value="G_PROTEIN_RECEP_F1_2"/>
    <property type="match status" value="1"/>
</dbReference>
<keyword evidence="12" id="KW-1185">Reference proteome</keyword>
<feature type="region of interest" description="Disordered" evidence="8">
    <location>
        <begin position="400"/>
        <end position="458"/>
    </location>
</feature>
<keyword evidence="3 9" id="KW-1133">Transmembrane helix</keyword>
<feature type="domain" description="G-protein coupled receptors family 1 profile" evidence="10">
    <location>
        <begin position="38"/>
        <end position="296"/>
    </location>
</feature>
<feature type="transmembrane region" description="Helical" evidence="9">
    <location>
        <begin position="194"/>
        <end position="219"/>
    </location>
</feature>
<dbReference type="PANTHER" id="PTHR24240">
    <property type="entry name" value="OPSIN"/>
    <property type="match status" value="1"/>
</dbReference>
<feature type="transmembrane region" description="Helical" evidence="9">
    <location>
        <begin position="21"/>
        <end position="47"/>
    </location>
</feature>
<feature type="transmembrane region" description="Helical" evidence="9">
    <location>
        <begin position="59"/>
        <end position="83"/>
    </location>
</feature>
<feature type="transmembrane region" description="Helical" evidence="9">
    <location>
        <begin position="279"/>
        <end position="299"/>
    </location>
</feature>
<evidence type="ECO:0000256" key="8">
    <source>
        <dbReference type="SAM" id="MobiDB-lite"/>
    </source>
</evidence>
<protein>
    <recommendedName>
        <fullName evidence="10">G-protein coupled receptors family 1 profile domain-containing protein</fullName>
    </recommendedName>
</protein>
<evidence type="ECO:0000313" key="12">
    <source>
        <dbReference type="Proteomes" id="UP000001593"/>
    </source>
</evidence>
<sequence>MASTNSTTNCTTPPKLDLCSITIHVGFLVAIGMSALIANIILGYATHRIWTLRKSSDKILIFNLVASSLVMLAGIPMQCLTIMNLDNYLVCNTSTYAVYLSRIVIHYAASFSTLATLNMIGYDRYEALTKFPAQRKLTITRSCVFVALAWGVSVFLATLLFYGPTKPICTQMCLARDLSVAYENPNSRRSLVRVVIISVYIASCCNCTIASLLKATWAVRSHRQRIEAMYGDVRAQAEVDFTKVCAAIALTYILTWFPGGISRMFRSHKPSLTSLCVNFWSNSLSFSSALLIPVIYIVFDKRLWGVISDRCRHSVNRIEIAPGRKVLLIMKDVDRVSNILMSTGRLVIVEVIYGICTHGVRRPRTHPQLELRQPAGLTAVPSDLVPVACGGLVPIPPVLAEHYDPDDEDDGKKDDDYGYDGAGTGRLVGASSSEDNRFCGEESDYHSERWRNERENDQ</sequence>
<dbReference type="Proteomes" id="UP000001593">
    <property type="component" value="Unassembled WGS sequence"/>
</dbReference>
<evidence type="ECO:0000256" key="2">
    <source>
        <dbReference type="ARBA" id="ARBA00022692"/>
    </source>
</evidence>
<evidence type="ECO:0000313" key="11">
    <source>
        <dbReference type="EMBL" id="EDO32502.1"/>
    </source>
</evidence>
<keyword evidence="2 9" id="KW-0812">Transmembrane</keyword>
<evidence type="ECO:0000256" key="4">
    <source>
        <dbReference type="ARBA" id="ARBA00023040"/>
    </source>
</evidence>
<evidence type="ECO:0000256" key="9">
    <source>
        <dbReference type="SAM" id="Phobius"/>
    </source>
</evidence>
<dbReference type="PhylomeDB" id="A7SUU8"/>
<keyword evidence="6" id="KW-0675">Receptor</keyword>
<name>A7SUU8_NEMVE</name>
<organism evidence="11 12">
    <name type="scientific">Nematostella vectensis</name>
    <name type="common">Starlet sea anemone</name>
    <dbReference type="NCBI Taxonomy" id="45351"/>
    <lineage>
        <taxon>Eukaryota</taxon>
        <taxon>Metazoa</taxon>
        <taxon>Cnidaria</taxon>
        <taxon>Anthozoa</taxon>
        <taxon>Hexacorallia</taxon>
        <taxon>Actiniaria</taxon>
        <taxon>Edwardsiidae</taxon>
        <taxon>Nematostella</taxon>
    </lineage>
</organism>
<dbReference type="SUPFAM" id="SSF81321">
    <property type="entry name" value="Family A G protein-coupled receptor-like"/>
    <property type="match status" value="1"/>
</dbReference>
<feature type="transmembrane region" description="Helical" evidence="9">
    <location>
        <begin position="240"/>
        <end position="259"/>
    </location>
</feature>
<dbReference type="AlphaFoldDB" id="A7SUU8"/>
<dbReference type="InParanoid" id="A7SUU8"/>
<evidence type="ECO:0000256" key="7">
    <source>
        <dbReference type="ARBA" id="ARBA00023224"/>
    </source>
</evidence>
<dbReference type="Pfam" id="PF00001">
    <property type="entry name" value="7tm_1"/>
    <property type="match status" value="1"/>
</dbReference>
<evidence type="ECO:0000256" key="6">
    <source>
        <dbReference type="ARBA" id="ARBA00023170"/>
    </source>
</evidence>
<dbReference type="InterPro" id="IPR000276">
    <property type="entry name" value="GPCR_Rhodpsn"/>
</dbReference>
<dbReference type="EMBL" id="DS469820">
    <property type="protein sequence ID" value="EDO32502.1"/>
    <property type="molecule type" value="Genomic_DNA"/>
</dbReference>
<feature type="compositionally biased region" description="Basic and acidic residues" evidence="8">
    <location>
        <begin position="434"/>
        <end position="458"/>
    </location>
</feature>
<evidence type="ECO:0000256" key="5">
    <source>
        <dbReference type="ARBA" id="ARBA00023136"/>
    </source>
</evidence>
<dbReference type="InterPro" id="IPR050125">
    <property type="entry name" value="GPCR_opsins"/>
</dbReference>
<keyword evidence="4" id="KW-0297">G-protein coupled receptor</keyword>
<evidence type="ECO:0000259" key="10">
    <source>
        <dbReference type="PROSITE" id="PS50262"/>
    </source>
</evidence>
<dbReference type="HOGENOM" id="CLU_597595_0_0_1"/>
<feature type="transmembrane region" description="Helical" evidence="9">
    <location>
        <begin position="143"/>
        <end position="162"/>
    </location>
</feature>
<evidence type="ECO:0000256" key="3">
    <source>
        <dbReference type="ARBA" id="ARBA00022989"/>
    </source>
</evidence>
<keyword evidence="7" id="KW-0807">Transducer</keyword>
<dbReference type="InterPro" id="IPR017452">
    <property type="entry name" value="GPCR_Rhodpsn_7TM"/>
</dbReference>